<comment type="caution">
    <text evidence="7">The sequence shown here is derived from an EMBL/GenBank/DDBJ whole genome shotgun (WGS) entry which is preliminary data.</text>
</comment>
<dbReference type="EC" id="3.7.1.3" evidence="4 5"/>
<dbReference type="SUPFAM" id="SSF53383">
    <property type="entry name" value="PLP-dependent transferases"/>
    <property type="match status" value="1"/>
</dbReference>
<evidence type="ECO:0000256" key="4">
    <source>
        <dbReference type="HAMAP-Rule" id="MF_01970"/>
    </source>
</evidence>
<keyword evidence="3 4" id="KW-0663">Pyridoxal phosphate</keyword>
<comment type="pathway">
    <text evidence="4 6">Amino-acid degradation; L-kynurenine degradation; L-alanine and anthranilate from L-kynurenine: step 1/1.</text>
</comment>
<evidence type="ECO:0000313" key="8">
    <source>
        <dbReference type="Proteomes" id="UP000076630"/>
    </source>
</evidence>
<evidence type="ECO:0000256" key="3">
    <source>
        <dbReference type="ARBA" id="ARBA00022898"/>
    </source>
</evidence>
<dbReference type="Gene3D" id="3.40.640.10">
    <property type="entry name" value="Type I PLP-dependent aspartate aminotransferase-like (Major domain)"/>
    <property type="match status" value="1"/>
</dbReference>
<evidence type="ECO:0000256" key="6">
    <source>
        <dbReference type="PIRNR" id="PIRNR038800"/>
    </source>
</evidence>
<feature type="binding site" evidence="4">
    <location>
        <position position="106"/>
    </location>
    <ligand>
        <name>pyridoxal 5'-phosphate</name>
        <dbReference type="ChEBI" id="CHEBI:597326"/>
    </ligand>
</feature>
<feature type="binding site" evidence="4">
    <location>
        <position position="105"/>
    </location>
    <ligand>
        <name>pyridoxal 5'-phosphate</name>
        <dbReference type="ChEBI" id="CHEBI:597326"/>
    </ligand>
</feature>
<dbReference type="GO" id="GO:0005737">
    <property type="term" value="C:cytoplasm"/>
    <property type="evidence" value="ECO:0007669"/>
    <property type="project" value="UniProtKB-UniRule"/>
</dbReference>
<dbReference type="GO" id="GO:0030429">
    <property type="term" value="F:kynureninase activity"/>
    <property type="evidence" value="ECO:0007669"/>
    <property type="project" value="UniProtKB-UniRule"/>
</dbReference>
<comment type="pathway">
    <text evidence="4 6">Cofactor biosynthesis; NAD(+) biosynthesis; quinolinate from L-kynurenine: step 2/3.</text>
</comment>
<sequence>MANRNFTLGIEQARTLDQQDILSKFKDRFYPLSGNKIYMDGNSLGLASKDAEQALLKVMEVWKNEGILIWNADNGHYFNYGKNLGARVGKLLNAEANEVMITANTTLNIHQAIATFWKPTKERYKILVDDLNFPTDRYAIDSQIALKGMCIDEVIKIVSSQDGVFIDEQAVIEAMTEDVAVILLPSVLYRSSQLLDMERLTKEAHKRDIYIGFDLCHSIGAVAHDFKTVQPDFAIWCNYKYLSAGPGSTAGIYINQKHFDKQVGLAGWFGNKDETQFQLKHQFDQALDITAYQTGTPNIFSMAPLEGVMNIYEEAGMANVRAKSLNLTAYMMYLIEERLGVYGYSYNNETEDSKRGGHVALVHDEAYRICLALKQHNIIPDYREPNVIRLAPIALYNSYEEVYKLIDALELIGKNQEWNNFSNERAIVI</sequence>
<protein>
    <recommendedName>
        <fullName evidence="4 5">Kynureninase</fullName>
        <ecNumber evidence="4 5">3.7.1.3</ecNumber>
    </recommendedName>
    <alternativeName>
        <fullName evidence="4">L-kynurenine hydrolase</fullName>
    </alternativeName>
</protein>
<dbReference type="Gene3D" id="3.90.1150.10">
    <property type="entry name" value="Aspartate Aminotransferase, domain 1"/>
    <property type="match status" value="1"/>
</dbReference>
<dbReference type="UniPathway" id="UPA00334">
    <property type="reaction ID" value="UER00455"/>
</dbReference>
<evidence type="ECO:0000313" key="7">
    <source>
        <dbReference type="EMBL" id="KZE78054.1"/>
    </source>
</evidence>
<dbReference type="PANTHER" id="PTHR14084:SF0">
    <property type="entry name" value="KYNURENINASE"/>
    <property type="match status" value="1"/>
</dbReference>
<dbReference type="InterPro" id="IPR015424">
    <property type="entry name" value="PyrdxlP-dep_Trfase"/>
</dbReference>
<keyword evidence="8" id="KW-1185">Reference proteome</keyword>
<dbReference type="GO" id="GO:0030170">
    <property type="term" value="F:pyridoxal phosphate binding"/>
    <property type="evidence" value="ECO:0007669"/>
    <property type="project" value="UniProtKB-UniRule"/>
</dbReference>
<feature type="binding site" evidence="4">
    <location>
        <position position="214"/>
    </location>
    <ligand>
        <name>pyridoxal 5'-phosphate</name>
        <dbReference type="ChEBI" id="CHEBI:597326"/>
    </ligand>
</feature>
<comment type="function">
    <text evidence="4 6">Catalyzes the cleavage of L-kynurenine (L-Kyn) and L-3-hydroxykynurenine (L-3OHKyn) into anthranilic acid (AA) and 3-hydroxyanthranilic acid (3-OHAA), respectively.</text>
</comment>
<dbReference type="GO" id="GO:0097053">
    <property type="term" value="P:L-kynurenine catabolic process"/>
    <property type="evidence" value="ECO:0007669"/>
    <property type="project" value="UniProtKB-UniRule"/>
</dbReference>
<comment type="caution">
    <text evidence="4">Lacks conserved residue(s) required for the propagation of feature annotation.</text>
</comment>
<gene>
    <name evidence="4" type="primary">kynU</name>
    <name evidence="7" type="ORF">AV926_13505</name>
</gene>
<dbReference type="PANTHER" id="PTHR14084">
    <property type="entry name" value="KYNURENINASE"/>
    <property type="match status" value="1"/>
</dbReference>
<dbReference type="InterPro" id="IPR015421">
    <property type="entry name" value="PyrdxlP-dep_Trfase_major"/>
</dbReference>
<comment type="similarity">
    <text evidence="4 6">Belongs to the kynureninase family.</text>
</comment>
<comment type="subunit">
    <text evidence="4 6">Homodimer.</text>
</comment>
<dbReference type="GO" id="GO:0019441">
    <property type="term" value="P:L-tryptophan catabolic process to kynurenine"/>
    <property type="evidence" value="ECO:0007669"/>
    <property type="project" value="TreeGrafter"/>
</dbReference>
<dbReference type="Pfam" id="PF22580">
    <property type="entry name" value="KYNU_C"/>
    <property type="match status" value="1"/>
</dbReference>
<keyword evidence="2 4" id="KW-0378">Hydrolase</keyword>
<feature type="binding site" evidence="4">
    <location>
        <position position="296"/>
    </location>
    <ligand>
        <name>pyridoxal 5'-phosphate</name>
        <dbReference type="ChEBI" id="CHEBI:597326"/>
    </ligand>
</feature>
<dbReference type="HAMAP" id="MF_01970">
    <property type="entry name" value="Kynureninase"/>
    <property type="match status" value="1"/>
</dbReference>
<evidence type="ECO:0000256" key="1">
    <source>
        <dbReference type="ARBA" id="ARBA00022642"/>
    </source>
</evidence>
<keyword evidence="1 4" id="KW-0662">Pyridine nucleotide biosynthesis</keyword>
<dbReference type="OrthoDB" id="9812626at2"/>
<comment type="catalytic activity">
    <reaction evidence="6">
        <text>3-hydroxy-L-kynurenine + H2O = 3-hydroxyanthranilate + L-alanine + H(+)</text>
        <dbReference type="Rhea" id="RHEA:25143"/>
        <dbReference type="ChEBI" id="CHEBI:15377"/>
        <dbReference type="ChEBI" id="CHEBI:15378"/>
        <dbReference type="ChEBI" id="CHEBI:36559"/>
        <dbReference type="ChEBI" id="CHEBI:57972"/>
        <dbReference type="ChEBI" id="CHEBI:58125"/>
        <dbReference type="EC" id="3.7.1.3"/>
    </reaction>
</comment>
<comment type="cofactor">
    <cofactor evidence="4 6">
        <name>pyridoxal 5'-phosphate</name>
        <dbReference type="ChEBI" id="CHEBI:597326"/>
    </cofactor>
</comment>
<dbReference type="GO" id="GO:0009435">
    <property type="term" value="P:NAD+ biosynthetic process"/>
    <property type="evidence" value="ECO:0007669"/>
    <property type="project" value="UniProtKB-UniRule"/>
</dbReference>
<dbReference type="Proteomes" id="UP000076630">
    <property type="component" value="Unassembled WGS sequence"/>
</dbReference>
<accession>A0A161S1G1</accession>
<dbReference type="InterPro" id="IPR010111">
    <property type="entry name" value="Kynureninase"/>
</dbReference>
<dbReference type="RefSeq" id="WP_038987346.1">
    <property type="nucleotide sequence ID" value="NZ_JWJO01000045.1"/>
</dbReference>
<dbReference type="PIRSF" id="PIRSF038800">
    <property type="entry name" value="KYNU"/>
    <property type="match status" value="1"/>
</dbReference>
<feature type="modified residue" description="N6-(pyridoxal phosphate)lysine" evidence="4">
    <location>
        <position position="240"/>
    </location>
</feature>
<dbReference type="AlphaFoldDB" id="A0A161S1G1"/>
<feature type="binding site" evidence="4">
    <location>
        <position position="217"/>
    </location>
    <ligand>
        <name>pyridoxal 5'-phosphate</name>
        <dbReference type="ChEBI" id="CHEBI:597326"/>
    </ligand>
</feature>
<comment type="catalytic activity">
    <reaction evidence="4 6">
        <text>L-kynurenine + H2O = anthranilate + L-alanine + H(+)</text>
        <dbReference type="Rhea" id="RHEA:16813"/>
        <dbReference type="ChEBI" id="CHEBI:15377"/>
        <dbReference type="ChEBI" id="CHEBI:15378"/>
        <dbReference type="ChEBI" id="CHEBI:16567"/>
        <dbReference type="ChEBI" id="CHEBI:57959"/>
        <dbReference type="ChEBI" id="CHEBI:57972"/>
        <dbReference type="EC" id="3.7.1.3"/>
    </reaction>
</comment>
<name>A0A161S1G1_9FLAO</name>
<evidence type="ECO:0000256" key="5">
    <source>
        <dbReference type="NCBIfam" id="TIGR01814"/>
    </source>
</evidence>
<reference evidence="7 8" key="1">
    <citation type="submission" date="2016-01" db="EMBL/GenBank/DDBJ databases">
        <title>Whole genome sequencing of Myroides marinus L41.</title>
        <authorList>
            <person name="Hong K.W."/>
        </authorList>
    </citation>
    <scope>NUCLEOTIDE SEQUENCE [LARGE SCALE GENOMIC DNA]</scope>
    <source>
        <strain evidence="7 8">L41</strain>
    </source>
</reference>
<organism evidence="7 8">
    <name type="scientific">Myroides marinus</name>
    <dbReference type="NCBI Taxonomy" id="703342"/>
    <lineage>
        <taxon>Bacteria</taxon>
        <taxon>Pseudomonadati</taxon>
        <taxon>Bacteroidota</taxon>
        <taxon>Flavobacteriia</taxon>
        <taxon>Flavobacteriales</taxon>
        <taxon>Flavobacteriaceae</taxon>
        <taxon>Myroides</taxon>
    </lineage>
</organism>
<evidence type="ECO:0000256" key="2">
    <source>
        <dbReference type="ARBA" id="ARBA00022801"/>
    </source>
</evidence>
<dbReference type="NCBIfam" id="TIGR01814">
    <property type="entry name" value="kynureninase"/>
    <property type="match status" value="1"/>
</dbReference>
<proteinExistence type="inferred from homology"/>
<dbReference type="InterPro" id="IPR015422">
    <property type="entry name" value="PyrdxlP-dep_Trfase_small"/>
</dbReference>
<dbReference type="GO" id="GO:0043420">
    <property type="term" value="P:anthranilate metabolic process"/>
    <property type="evidence" value="ECO:0007669"/>
    <property type="project" value="TreeGrafter"/>
</dbReference>
<dbReference type="EMBL" id="LQNU01000066">
    <property type="protein sequence ID" value="KZE78054.1"/>
    <property type="molecule type" value="Genomic_DNA"/>
</dbReference>
<dbReference type="GO" id="GO:0019805">
    <property type="term" value="P:quinolinate biosynthetic process"/>
    <property type="evidence" value="ECO:0007669"/>
    <property type="project" value="UniProtKB-UniRule"/>
</dbReference>
<dbReference type="UniPathway" id="UPA00253">
    <property type="reaction ID" value="UER00329"/>
</dbReference>
<feature type="binding site" evidence="4">
    <location>
        <begin position="133"/>
        <end position="136"/>
    </location>
    <ligand>
        <name>pyridoxal 5'-phosphate</name>
        <dbReference type="ChEBI" id="CHEBI:597326"/>
    </ligand>
</feature>
<feature type="binding site" evidence="4">
    <location>
        <position position="268"/>
    </location>
    <ligand>
        <name>pyridoxal 5'-phosphate</name>
        <dbReference type="ChEBI" id="CHEBI:597326"/>
    </ligand>
</feature>
<feature type="binding site" evidence="4">
    <location>
        <position position="239"/>
    </location>
    <ligand>
        <name>pyridoxal 5'-phosphate</name>
        <dbReference type="ChEBI" id="CHEBI:597326"/>
    </ligand>
</feature>